<name>A0AC61MW80_9FIRM</name>
<organism evidence="1 2">
    <name type="scientific">Aristaeella hokkaidonensis</name>
    <dbReference type="NCBI Taxonomy" id="3046382"/>
    <lineage>
        <taxon>Bacteria</taxon>
        <taxon>Bacillati</taxon>
        <taxon>Bacillota</taxon>
        <taxon>Clostridia</taxon>
        <taxon>Eubacteriales</taxon>
        <taxon>Aristaeellaceae</taxon>
        <taxon>Aristaeella</taxon>
    </lineage>
</organism>
<sequence length="191" mass="21318">MVKTLLIVGLGNPGEKYAHTRHNAGYEVMSRLEEYYGVKLRKKLFVQDMIAEVTDGETKIVLCEPLTFMNRSGECVKRLLNRFKVPQENLLVIYDDIDLPPGKVRVRKNGGPGTHNGMRSIASCLGKTDFPRIRVGTGDRPAGQDLAAWVLGHWSAEDKEKMEAAFDKAAESARLWVKEGIDKAMQKGNSN</sequence>
<dbReference type="EMBL" id="CP068393">
    <property type="protein sequence ID" value="QUC66737.1"/>
    <property type="molecule type" value="Genomic_DNA"/>
</dbReference>
<accession>A0AC61MW80</accession>
<evidence type="ECO:0000313" key="2">
    <source>
        <dbReference type="Proteomes" id="UP000682782"/>
    </source>
</evidence>
<evidence type="ECO:0000313" key="1">
    <source>
        <dbReference type="EMBL" id="QUC66737.1"/>
    </source>
</evidence>
<keyword evidence="1" id="KW-0378">Hydrolase</keyword>
<dbReference type="EC" id="3.1.1.29" evidence="1"/>
<keyword evidence="2" id="KW-1185">Reference proteome</keyword>
<reference evidence="1" key="1">
    <citation type="submission" date="2021-01" db="EMBL/GenBank/DDBJ databases">
        <title>Complete genome sequence of Clostridiales bacterium R-7.</title>
        <authorList>
            <person name="Mahoney-Kurpe S.C."/>
            <person name="Palevich N."/>
            <person name="Koike S."/>
            <person name="Moon C.D."/>
            <person name="Attwood G.T."/>
        </authorList>
    </citation>
    <scope>NUCLEOTIDE SEQUENCE</scope>
    <source>
        <strain evidence="1">R-7</strain>
    </source>
</reference>
<protein>
    <submittedName>
        <fullName evidence="1">Aminoacyl-tRNA hydrolase</fullName>
        <ecNumber evidence="1">3.1.1.29</ecNumber>
    </submittedName>
</protein>
<dbReference type="Proteomes" id="UP000682782">
    <property type="component" value="Chromosome"/>
</dbReference>
<gene>
    <name evidence="1" type="ORF">JYE49_12910</name>
</gene>
<proteinExistence type="predicted"/>